<comment type="similarity">
    <text evidence="1">Belongs to the SCO1/2 family.</text>
</comment>
<proteinExistence type="inferred from homology"/>
<feature type="binding site" evidence="3">
    <location>
        <position position="72"/>
    </location>
    <ligand>
        <name>Cu cation</name>
        <dbReference type="ChEBI" id="CHEBI:23378"/>
    </ligand>
</feature>
<name>A0A8I1GJ55_9HYPH</name>
<keyword evidence="4" id="KW-1015">Disulfide bond</keyword>
<dbReference type="SUPFAM" id="SSF52833">
    <property type="entry name" value="Thioredoxin-like"/>
    <property type="match status" value="1"/>
</dbReference>
<dbReference type="InterPro" id="IPR013766">
    <property type="entry name" value="Thioredoxin_domain"/>
</dbReference>
<dbReference type="Pfam" id="PF02630">
    <property type="entry name" value="SCO1-SenC"/>
    <property type="match status" value="1"/>
</dbReference>
<dbReference type="RefSeq" id="WP_037232484.1">
    <property type="nucleotide sequence ID" value="NZ_JAEMUK010000079.1"/>
</dbReference>
<feature type="binding site" evidence="3">
    <location>
        <position position="159"/>
    </location>
    <ligand>
        <name>Cu cation</name>
        <dbReference type="ChEBI" id="CHEBI:23378"/>
    </ligand>
</feature>
<evidence type="ECO:0000313" key="7">
    <source>
        <dbReference type="Proteomes" id="UP000623250"/>
    </source>
</evidence>
<comment type="caution">
    <text evidence="6">The sequence shown here is derived from an EMBL/GenBank/DDBJ whole genome shotgun (WGS) entry which is preliminary data.</text>
</comment>
<dbReference type="InterPro" id="IPR003782">
    <property type="entry name" value="SCO1/SenC"/>
</dbReference>
<dbReference type="CDD" id="cd02968">
    <property type="entry name" value="SCO"/>
    <property type="match status" value="1"/>
</dbReference>
<dbReference type="AlphaFoldDB" id="A0A8I1GJ55"/>
<evidence type="ECO:0000259" key="5">
    <source>
        <dbReference type="PROSITE" id="PS51352"/>
    </source>
</evidence>
<dbReference type="GO" id="GO:0046872">
    <property type="term" value="F:metal ion binding"/>
    <property type="evidence" value="ECO:0007669"/>
    <property type="project" value="UniProtKB-KW"/>
</dbReference>
<feature type="disulfide bond" description="Redox-active" evidence="4">
    <location>
        <begin position="72"/>
        <end position="76"/>
    </location>
</feature>
<evidence type="ECO:0000256" key="4">
    <source>
        <dbReference type="PIRSR" id="PIRSR603782-2"/>
    </source>
</evidence>
<dbReference type="PANTHER" id="PTHR12151">
    <property type="entry name" value="ELECTRON TRANSPORT PROTIN SCO1/SENC FAMILY MEMBER"/>
    <property type="match status" value="1"/>
</dbReference>
<protein>
    <submittedName>
        <fullName evidence="6">SCO family protein</fullName>
    </submittedName>
</protein>
<evidence type="ECO:0000256" key="1">
    <source>
        <dbReference type="ARBA" id="ARBA00010996"/>
    </source>
</evidence>
<feature type="binding site" evidence="3">
    <location>
        <position position="76"/>
    </location>
    <ligand>
        <name>Cu cation</name>
        <dbReference type="ChEBI" id="CHEBI:23378"/>
    </ligand>
</feature>
<gene>
    <name evidence="6" type="ORF">JDN41_13280</name>
</gene>
<dbReference type="PANTHER" id="PTHR12151:SF25">
    <property type="entry name" value="LINALOOL DEHYDRATASE_ISOMERASE DOMAIN-CONTAINING PROTEIN"/>
    <property type="match status" value="1"/>
</dbReference>
<feature type="domain" description="Thioredoxin" evidence="5">
    <location>
        <begin position="34"/>
        <end position="198"/>
    </location>
</feature>
<keyword evidence="7" id="KW-1185">Reference proteome</keyword>
<dbReference type="Proteomes" id="UP000623250">
    <property type="component" value="Unassembled WGS sequence"/>
</dbReference>
<organism evidence="6 7">
    <name type="scientific">Rhodomicrobium udaipurense</name>
    <dbReference type="NCBI Taxonomy" id="1202716"/>
    <lineage>
        <taxon>Bacteria</taxon>
        <taxon>Pseudomonadati</taxon>
        <taxon>Pseudomonadota</taxon>
        <taxon>Alphaproteobacteria</taxon>
        <taxon>Hyphomicrobiales</taxon>
        <taxon>Hyphomicrobiaceae</taxon>
        <taxon>Rhodomicrobium</taxon>
    </lineage>
</organism>
<dbReference type="Gene3D" id="3.40.30.10">
    <property type="entry name" value="Glutaredoxin"/>
    <property type="match status" value="1"/>
</dbReference>
<sequence length="208" mass="22055">MKRRSAIVIALAFLGAAGAGLYAISHFSNAGSTATKPLIGGAFSLVDTNGKRVTDADFRGKLMLVFFGYTHCPDVCPTGLQQAADVLAKLGPDAGDVVPVFMSVDPARDTPAVMKSYVENFDPRIVGLTGDPAEVASAAKAYRVYFRKAGSGEDYSVDHSAFVYLMSRNGKFITSFMFNAPIDVMVGELKKQIAAGTSRETVSPPTKS</sequence>
<keyword evidence="3" id="KW-0479">Metal-binding</keyword>
<dbReference type="FunFam" id="3.40.30.10:FF:000013">
    <property type="entry name" value="Blast:Protein SCO1 homolog, mitochondrial"/>
    <property type="match status" value="1"/>
</dbReference>
<evidence type="ECO:0000313" key="6">
    <source>
        <dbReference type="EMBL" id="MBJ7544522.1"/>
    </source>
</evidence>
<evidence type="ECO:0000256" key="2">
    <source>
        <dbReference type="ARBA" id="ARBA00023008"/>
    </source>
</evidence>
<dbReference type="EMBL" id="JAEMUK010000079">
    <property type="protein sequence ID" value="MBJ7544522.1"/>
    <property type="molecule type" value="Genomic_DNA"/>
</dbReference>
<accession>A0A8I1GJ55</accession>
<dbReference type="InterPro" id="IPR036249">
    <property type="entry name" value="Thioredoxin-like_sf"/>
</dbReference>
<dbReference type="PROSITE" id="PS51352">
    <property type="entry name" value="THIOREDOXIN_2"/>
    <property type="match status" value="1"/>
</dbReference>
<evidence type="ECO:0000256" key="3">
    <source>
        <dbReference type="PIRSR" id="PIRSR603782-1"/>
    </source>
</evidence>
<keyword evidence="2 3" id="KW-0186">Copper</keyword>
<reference evidence="6 7" key="1">
    <citation type="submission" date="2020-12" db="EMBL/GenBank/DDBJ databases">
        <title>Revised draft genomes of Rhodomicrobium vannielii ATCC 17100 and Rhodomicrobium udaipurense JA643.</title>
        <authorList>
            <person name="Conners E.M."/>
            <person name="Davenport E.J."/>
            <person name="Bose A."/>
        </authorList>
    </citation>
    <scope>NUCLEOTIDE SEQUENCE [LARGE SCALE GENOMIC DNA]</scope>
    <source>
        <strain evidence="6 7">JA643</strain>
    </source>
</reference>